<organism evidence="6 7">
    <name type="scientific">Solimonas aquatica</name>
    <dbReference type="NCBI Taxonomy" id="489703"/>
    <lineage>
        <taxon>Bacteria</taxon>
        <taxon>Pseudomonadati</taxon>
        <taxon>Pseudomonadota</taxon>
        <taxon>Gammaproteobacteria</taxon>
        <taxon>Nevskiales</taxon>
        <taxon>Nevskiaceae</taxon>
        <taxon>Solimonas</taxon>
    </lineage>
</organism>
<evidence type="ECO:0000313" key="6">
    <source>
        <dbReference type="EMBL" id="SEP64974.1"/>
    </source>
</evidence>
<accession>A0A1H8ZKT7</accession>
<evidence type="ECO:0000259" key="5">
    <source>
        <dbReference type="PROSITE" id="PS50977"/>
    </source>
</evidence>
<dbReference type="SUPFAM" id="SSF48498">
    <property type="entry name" value="Tetracyclin repressor-like, C-terminal domain"/>
    <property type="match status" value="1"/>
</dbReference>
<evidence type="ECO:0000256" key="1">
    <source>
        <dbReference type="ARBA" id="ARBA00023015"/>
    </source>
</evidence>
<dbReference type="Pfam" id="PF00440">
    <property type="entry name" value="TetR_N"/>
    <property type="match status" value="1"/>
</dbReference>
<dbReference type="InterPro" id="IPR036271">
    <property type="entry name" value="Tet_transcr_reg_TetR-rel_C_sf"/>
</dbReference>
<keyword evidence="7" id="KW-1185">Reference proteome</keyword>
<keyword evidence="2 4" id="KW-0238">DNA-binding</keyword>
<dbReference type="PRINTS" id="PR00455">
    <property type="entry name" value="HTHTETR"/>
</dbReference>
<dbReference type="OrthoDB" id="5816932at2"/>
<dbReference type="InterPro" id="IPR009057">
    <property type="entry name" value="Homeodomain-like_sf"/>
</dbReference>
<dbReference type="PANTHER" id="PTHR47506:SF1">
    <property type="entry name" value="HTH-TYPE TRANSCRIPTIONAL REGULATOR YJDC"/>
    <property type="match status" value="1"/>
</dbReference>
<keyword evidence="3" id="KW-0804">Transcription</keyword>
<name>A0A1H8ZKT7_9GAMM</name>
<keyword evidence="1" id="KW-0805">Transcription regulation</keyword>
<dbReference type="RefSeq" id="WP_093280576.1">
    <property type="nucleotide sequence ID" value="NZ_FOFS01000001.1"/>
</dbReference>
<dbReference type="GO" id="GO:0003677">
    <property type="term" value="F:DNA binding"/>
    <property type="evidence" value="ECO:0007669"/>
    <property type="project" value="UniProtKB-UniRule"/>
</dbReference>
<dbReference type="PANTHER" id="PTHR47506">
    <property type="entry name" value="TRANSCRIPTIONAL REGULATORY PROTEIN"/>
    <property type="match status" value="1"/>
</dbReference>
<dbReference type="AlphaFoldDB" id="A0A1H8ZKT7"/>
<reference evidence="7" key="1">
    <citation type="submission" date="2016-10" db="EMBL/GenBank/DDBJ databases">
        <authorList>
            <person name="Varghese N."/>
            <person name="Submissions S."/>
        </authorList>
    </citation>
    <scope>NUCLEOTIDE SEQUENCE [LARGE SCALE GENOMIC DNA]</scope>
    <source>
        <strain evidence="7">DSM 25927</strain>
    </source>
</reference>
<proteinExistence type="predicted"/>
<dbReference type="SUPFAM" id="SSF46689">
    <property type="entry name" value="Homeodomain-like"/>
    <property type="match status" value="1"/>
</dbReference>
<feature type="domain" description="HTH tetR-type" evidence="5">
    <location>
        <begin position="10"/>
        <end position="70"/>
    </location>
</feature>
<sequence length="211" mass="23552">MPRKPAHEQFDTQKVIEEQAFSLFGRFGYEGVSIGDIAKAARLSKGALYWHFSGKDALYLSCLQQLHAIFEQYVFTPMRSETDPVRGVLHVFTGLQTLMQDPRIGKGVAGYWLIPSRPETAPLMAAQRAFEQNCIETLSATLARAQQQGQFDIAGEVEPMARAIIALIEACVVPMRQYTPEEMRGILAALARTLFRAYARSEELLALARSV</sequence>
<dbReference type="PROSITE" id="PS50977">
    <property type="entry name" value="HTH_TETR_2"/>
    <property type="match status" value="1"/>
</dbReference>
<dbReference type="InterPro" id="IPR023772">
    <property type="entry name" value="DNA-bd_HTH_TetR-type_CS"/>
</dbReference>
<dbReference type="Proteomes" id="UP000199233">
    <property type="component" value="Unassembled WGS sequence"/>
</dbReference>
<evidence type="ECO:0000256" key="3">
    <source>
        <dbReference type="ARBA" id="ARBA00023163"/>
    </source>
</evidence>
<gene>
    <name evidence="6" type="ORF">SAMN04488038_10178</name>
</gene>
<dbReference type="InterPro" id="IPR001647">
    <property type="entry name" value="HTH_TetR"/>
</dbReference>
<dbReference type="Gene3D" id="1.10.357.10">
    <property type="entry name" value="Tetracycline Repressor, domain 2"/>
    <property type="match status" value="1"/>
</dbReference>
<dbReference type="STRING" id="489703.SAMN04488038_10178"/>
<feature type="DNA-binding region" description="H-T-H motif" evidence="4">
    <location>
        <begin position="33"/>
        <end position="52"/>
    </location>
</feature>
<evidence type="ECO:0000256" key="4">
    <source>
        <dbReference type="PROSITE-ProRule" id="PRU00335"/>
    </source>
</evidence>
<dbReference type="EMBL" id="FOFS01000001">
    <property type="protein sequence ID" value="SEP64974.1"/>
    <property type="molecule type" value="Genomic_DNA"/>
</dbReference>
<dbReference type="PROSITE" id="PS01081">
    <property type="entry name" value="HTH_TETR_1"/>
    <property type="match status" value="1"/>
</dbReference>
<protein>
    <submittedName>
        <fullName evidence="6">Transcriptional regulator, TetR family</fullName>
    </submittedName>
</protein>
<evidence type="ECO:0000256" key="2">
    <source>
        <dbReference type="ARBA" id="ARBA00023125"/>
    </source>
</evidence>
<evidence type="ECO:0000313" key="7">
    <source>
        <dbReference type="Proteomes" id="UP000199233"/>
    </source>
</evidence>